<keyword evidence="1" id="KW-1133">Transmembrane helix</keyword>
<proteinExistence type="predicted"/>
<feature type="transmembrane region" description="Helical" evidence="1">
    <location>
        <begin position="78"/>
        <end position="98"/>
    </location>
</feature>
<protein>
    <submittedName>
        <fullName evidence="2">Uncharacterized protein</fullName>
    </submittedName>
</protein>
<dbReference type="EMBL" id="BOPF01000022">
    <property type="protein sequence ID" value="GIJ48755.1"/>
    <property type="molecule type" value="Genomic_DNA"/>
</dbReference>
<keyword evidence="1" id="KW-0812">Transmembrane</keyword>
<evidence type="ECO:0000313" key="2">
    <source>
        <dbReference type="EMBL" id="GIJ48755.1"/>
    </source>
</evidence>
<name>A0A8J3YRX1_9ACTN</name>
<evidence type="ECO:0000313" key="3">
    <source>
        <dbReference type="Proteomes" id="UP000619260"/>
    </source>
</evidence>
<reference evidence="2" key="1">
    <citation type="submission" date="2021-01" db="EMBL/GenBank/DDBJ databases">
        <title>Whole genome shotgun sequence of Virgisporangium aliadipatigenens NBRC 105644.</title>
        <authorList>
            <person name="Komaki H."/>
            <person name="Tamura T."/>
        </authorList>
    </citation>
    <scope>NUCLEOTIDE SEQUENCE</scope>
    <source>
        <strain evidence="2">NBRC 105644</strain>
    </source>
</reference>
<sequence>MAALPDQPTELNLAGASGTEAVPSPAAAPITMTQQEQRPSLPTSAAIVRVDRVSEPNGLRFSCRLHVRGSYTGSEGTGISSVLSFLMFLAAVIASAWFGVEVVLPPGSSFAARIAVAVLFVGLVLGCSLPFVRSDHRS</sequence>
<keyword evidence="1" id="KW-0472">Membrane</keyword>
<organism evidence="2 3">
    <name type="scientific">Virgisporangium aliadipatigenens</name>
    <dbReference type="NCBI Taxonomy" id="741659"/>
    <lineage>
        <taxon>Bacteria</taxon>
        <taxon>Bacillati</taxon>
        <taxon>Actinomycetota</taxon>
        <taxon>Actinomycetes</taxon>
        <taxon>Micromonosporales</taxon>
        <taxon>Micromonosporaceae</taxon>
        <taxon>Virgisporangium</taxon>
    </lineage>
</organism>
<dbReference type="Proteomes" id="UP000619260">
    <property type="component" value="Unassembled WGS sequence"/>
</dbReference>
<comment type="caution">
    <text evidence="2">The sequence shown here is derived from an EMBL/GenBank/DDBJ whole genome shotgun (WGS) entry which is preliminary data.</text>
</comment>
<gene>
    <name evidence="2" type="ORF">Val02_56410</name>
</gene>
<feature type="transmembrane region" description="Helical" evidence="1">
    <location>
        <begin position="110"/>
        <end position="132"/>
    </location>
</feature>
<keyword evidence="3" id="KW-1185">Reference proteome</keyword>
<dbReference type="RefSeq" id="WP_203902233.1">
    <property type="nucleotide sequence ID" value="NZ_BOPF01000022.1"/>
</dbReference>
<accession>A0A8J3YRX1</accession>
<dbReference type="AlphaFoldDB" id="A0A8J3YRX1"/>
<evidence type="ECO:0000256" key="1">
    <source>
        <dbReference type="SAM" id="Phobius"/>
    </source>
</evidence>